<dbReference type="STRING" id="869213.GCA_000517085_04134"/>
<reference evidence="7 8" key="1">
    <citation type="journal article" date="2014" name="Genome Announc.">
        <title>Draft Genome Sequence of Cytophaga fermentans JCM 21142T, a Facultative Anaerobe Isolated from Marine Mud.</title>
        <authorList>
            <person name="Starns D."/>
            <person name="Oshima K."/>
            <person name="Suda W."/>
            <person name="Iino T."/>
            <person name="Yuki M."/>
            <person name="Inoue J."/>
            <person name="Kitamura K."/>
            <person name="Iida T."/>
            <person name="Darby A."/>
            <person name="Hattori M."/>
            <person name="Ohkuma M."/>
        </authorList>
    </citation>
    <scope>NUCLEOTIDE SEQUENCE [LARGE SCALE GENOMIC DNA]</scope>
    <source>
        <strain evidence="7 8">JCM 21142</strain>
    </source>
</reference>
<dbReference type="InterPro" id="IPR050833">
    <property type="entry name" value="Poly_Biosynth_Transport"/>
</dbReference>
<dbReference type="PANTHER" id="PTHR30250">
    <property type="entry name" value="PST FAMILY PREDICTED COLANIC ACID TRANSPORTER"/>
    <property type="match status" value="1"/>
</dbReference>
<dbReference type="Proteomes" id="UP000019402">
    <property type="component" value="Unassembled WGS sequence"/>
</dbReference>
<feature type="transmembrane region" description="Helical" evidence="6">
    <location>
        <begin position="311"/>
        <end position="332"/>
    </location>
</feature>
<dbReference type="PANTHER" id="PTHR30250:SF11">
    <property type="entry name" value="O-ANTIGEN TRANSPORTER-RELATED"/>
    <property type="match status" value="1"/>
</dbReference>
<feature type="transmembrane region" description="Helical" evidence="6">
    <location>
        <begin position="68"/>
        <end position="89"/>
    </location>
</feature>
<keyword evidence="5 6" id="KW-0472">Membrane</keyword>
<feature type="transmembrane region" description="Helical" evidence="6">
    <location>
        <begin position="6"/>
        <end position="28"/>
    </location>
</feature>
<sequence>MIFAQTVVIYFSVLINFGFGISATKAIANAKYDKRKINEIVSAVYILKAFLFVASFVIYIILLFTVEVFYNHMFLFFISFFATLFEFLFPQWYFQGVERMRYITILGVCSKVLFTLLIFIFVKNSSDYVLVPLFNVIGFLVIGVWSLYILVRKECITFRRLPLHVLKVYLYDSWPLFLSAASIQLYVNANKLIIGSFLGMRDVAIYDLGEKVLKLLKVPIRMIGQASFPSLARNKSINEINRYLLVAMALIMFCLSLVNIFSKDIILLLAGPNLLDAEIIVRLLTFSTIFIVISQFMGNSRMIIFGFHKQYSLVISISVLYFIVSTFLLFIINKLGLVALTLNSIFVEVIGAFLMVLFCYRKKILFS</sequence>
<evidence type="ECO:0000313" key="8">
    <source>
        <dbReference type="Proteomes" id="UP000019402"/>
    </source>
</evidence>
<dbReference type="eggNOG" id="COG2244">
    <property type="taxonomic scope" value="Bacteria"/>
</dbReference>
<evidence type="ECO:0000256" key="5">
    <source>
        <dbReference type="ARBA" id="ARBA00023136"/>
    </source>
</evidence>
<name>W7YHI7_9BACT</name>
<feature type="transmembrane region" description="Helical" evidence="6">
    <location>
        <begin position="281"/>
        <end position="299"/>
    </location>
</feature>
<dbReference type="InterPro" id="IPR002797">
    <property type="entry name" value="Polysacc_synth"/>
</dbReference>
<dbReference type="RefSeq" id="WP_052522082.1">
    <property type="nucleotide sequence ID" value="NZ_BAMD01000005.1"/>
</dbReference>
<proteinExistence type="predicted"/>
<evidence type="ECO:0000256" key="1">
    <source>
        <dbReference type="ARBA" id="ARBA00004651"/>
    </source>
</evidence>
<comment type="caution">
    <text evidence="7">The sequence shown here is derived from an EMBL/GenBank/DDBJ whole genome shotgun (WGS) entry which is preliminary data.</text>
</comment>
<dbReference type="GO" id="GO:0005886">
    <property type="term" value="C:plasma membrane"/>
    <property type="evidence" value="ECO:0007669"/>
    <property type="project" value="UniProtKB-SubCell"/>
</dbReference>
<feature type="transmembrane region" description="Helical" evidence="6">
    <location>
        <begin position="40"/>
        <end position="62"/>
    </location>
</feature>
<organism evidence="7 8">
    <name type="scientific">Saccharicrinis fermentans DSM 9555 = JCM 21142</name>
    <dbReference type="NCBI Taxonomy" id="869213"/>
    <lineage>
        <taxon>Bacteria</taxon>
        <taxon>Pseudomonadati</taxon>
        <taxon>Bacteroidota</taxon>
        <taxon>Bacteroidia</taxon>
        <taxon>Marinilabiliales</taxon>
        <taxon>Marinilabiliaceae</taxon>
        <taxon>Saccharicrinis</taxon>
    </lineage>
</organism>
<comment type="subcellular location">
    <subcellularLocation>
        <location evidence="1">Cell membrane</location>
        <topology evidence="1">Multi-pass membrane protein</topology>
    </subcellularLocation>
</comment>
<feature type="transmembrane region" description="Helical" evidence="6">
    <location>
        <begin position="338"/>
        <end position="360"/>
    </location>
</feature>
<keyword evidence="3 6" id="KW-0812">Transmembrane</keyword>
<evidence type="ECO:0000313" key="7">
    <source>
        <dbReference type="EMBL" id="GAF02029.1"/>
    </source>
</evidence>
<protein>
    <submittedName>
        <fullName evidence="7">Putative O-antigen transporter</fullName>
    </submittedName>
</protein>
<evidence type="ECO:0000256" key="3">
    <source>
        <dbReference type="ARBA" id="ARBA00022692"/>
    </source>
</evidence>
<gene>
    <name evidence="7" type="ORF">JCM21142_1655</name>
</gene>
<dbReference type="EMBL" id="BAMD01000005">
    <property type="protein sequence ID" value="GAF02029.1"/>
    <property type="molecule type" value="Genomic_DNA"/>
</dbReference>
<evidence type="ECO:0000256" key="6">
    <source>
        <dbReference type="SAM" id="Phobius"/>
    </source>
</evidence>
<evidence type="ECO:0000256" key="2">
    <source>
        <dbReference type="ARBA" id="ARBA00022475"/>
    </source>
</evidence>
<accession>W7YHI7</accession>
<keyword evidence="2" id="KW-1003">Cell membrane</keyword>
<feature type="transmembrane region" description="Helical" evidence="6">
    <location>
        <begin position="128"/>
        <end position="151"/>
    </location>
</feature>
<dbReference type="AlphaFoldDB" id="W7YHI7"/>
<dbReference type="Pfam" id="PF01943">
    <property type="entry name" value="Polysacc_synt"/>
    <property type="match status" value="1"/>
</dbReference>
<keyword evidence="8" id="KW-1185">Reference proteome</keyword>
<keyword evidence="4 6" id="KW-1133">Transmembrane helix</keyword>
<feature type="transmembrane region" description="Helical" evidence="6">
    <location>
        <begin position="101"/>
        <end position="122"/>
    </location>
</feature>
<feature type="transmembrane region" description="Helical" evidence="6">
    <location>
        <begin position="243"/>
        <end position="261"/>
    </location>
</feature>
<evidence type="ECO:0000256" key="4">
    <source>
        <dbReference type="ARBA" id="ARBA00022989"/>
    </source>
</evidence>